<name>A0A1W5ZX20_9BACI</name>
<dbReference type="Pfam" id="PF00583">
    <property type="entry name" value="Acetyltransf_1"/>
    <property type="match status" value="1"/>
</dbReference>
<feature type="domain" description="N-acetyltransferase" evidence="3">
    <location>
        <begin position="5"/>
        <end position="158"/>
    </location>
</feature>
<dbReference type="Proteomes" id="UP000192527">
    <property type="component" value="Chromosome"/>
</dbReference>
<keyword evidence="5" id="KW-1185">Reference proteome</keyword>
<dbReference type="Gene3D" id="3.40.630.30">
    <property type="match status" value="1"/>
</dbReference>
<keyword evidence="1 4" id="KW-0808">Transferase</keyword>
<keyword evidence="2" id="KW-0012">Acyltransferase</keyword>
<dbReference type="OrthoDB" id="9798006at2"/>
<dbReference type="InterPro" id="IPR016181">
    <property type="entry name" value="Acyl_CoA_acyltransferase"/>
</dbReference>
<organism evidence="4 5">
    <name type="scientific">Halobacillus mangrovi</name>
    <dbReference type="NCBI Taxonomy" id="402384"/>
    <lineage>
        <taxon>Bacteria</taxon>
        <taxon>Bacillati</taxon>
        <taxon>Bacillota</taxon>
        <taxon>Bacilli</taxon>
        <taxon>Bacillales</taxon>
        <taxon>Bacillaceae</taxon>
        <taxon>Halobacillus</taxon>
    </lineage>
</organism>
<dbReference type="CDD" id="cd04301">
    <property type="entry name" value="NAT_SF"/>
    <property type="match status" value="1"/>
</dbReference>
<dbReference type="KEGG" id="hmn:HM131_13620"/>
<evidence type="ECO:0000313" key="4">
    <source>
        <dbReference type="EMBL" id="ARI77823.1"/>
    </source>
</evidence>
<dbReference type="EMBL" id="CP020772">
    <property type="protein sequence ID" value="ARI77823.1"/>
    <property type="molecule type" value="Genomic_DNA"/>
</dbReference>
<accession>A0A1W5ZX20</accession>
<evidence type="ECO:0000256" key="2">
    <source>
        <dbReference type="ARBA" id="ARBA00023315"/>
    </source>
</evidence>
<dbReference type="GO" id="GO:0016747">
    <property type="term" value="F:acyltransferase activity, transferring groups other than amino-acyl groups"/>
    <property type="evidence" value="ECO:0007669"/>
    <property type="project" value="InterPro"/>
</dbReference>
<evidence type="ECO:0000256" key="1">
    <source>
        <dbReference type="ARBA" id="ARBA00022679"/>
    </source>
</evidence>
<evidence type="ECO:0000313" key="5">
    <source>
        <dbReference type="Proteomes" id="UP000192527"/>
    </source>
</evidence>
<sequence>MNKSVKIQPMQEEDWLNVREIYREGISSGNATFEKEVPTWDEWTSSHLTNCRIVAKMNNEIKGWAALAPVSSRCVYQGVAEVSVYVEKDCEGHGIGFLLLEELIRRSEEAGIWTLQSGIFPENLRSLRLHKRCGFREVGRRERIGKIDGEWRDVLLLEKRSKRTGV</sequence>
<dbReference type="PANTHER" id="PTHR43072:SF23">
    <property type="entry name" value="UPF0039 PROTEIN C11D3.02C"/>
    <property type="match status" value="1"/>
</dbReference>
<dbReference type="InterPro" id="IPR000182">
    <property type="entry name" value="GNAT_dom"/>
</dbReference>
<dbReference type="PROSITE" id="PS51186">
    <property type="entry name" value="GNAT"/>
    <property type="match status" value="1"/>
</dbReference>
<dbReference type="AlphaFoldDB" id="A0A1W5ZX20"/>
<protein>
    <submittedName>
        <fullName evidence="4">N-acetyltransferase</fullName>
    </submittedName>
</protein>
<evidence type="ECO:0000259" key="3">
    <source>
        <dbReference type="PROSITE" id="PS51186"/>
    </source>
</evidence>
<dbReference type="SUPFAM" id="SSF55729">
    <property type="entry name" value="Acyl-CoA N-acyltransferases (Nat)"/>
    <property type="match status" value="1"/>
</dbReference>
<dbReference type="RefSeq" id="WP_085030284.1">
    <property type="nucleotide sequence ID" value="NZ_CP020772.1"/>
</dbReference>
<reference evidence="4 5" key="1">
    <citation type="submission" date="2017-04" db="EMBL/GenBank/DDBJ databases">
        <title>The whole genome sequencing and assembly of Halobacillus mangrovi strain.</title>
        <authorList>
            <person name="Lee S.-J."/>
            <person name="Park M.-K."/>
            <person name="Kim J.-Y."/>
            <person name="Lee Y.-J."/>
            <person name="Yi H."/>
            <person name="Bahn Y.-S."/>
            <person name="Kim J.F."/>
            <person name="Lee D.-W."/>
        </authorList>
    </citation>
    <scope>NUCLEOTIDE SEQUENCE [LARGE SCALE GENOMIC DNA]</scope>
    <source>
        <strain evidence="4 5">KTB 131</strain>
    </source>
</reference>
<dbReference type="PANTHER" id="PTHR43072">
    <property type="entry name" value="N-ACETYLTRANSFERASE"/>
    <property type="match status" value="1"/>
</dbReference>
<gene>
    <name evidence="4" type="ORF">HM131_13620</name>
</gene>
<proteinExistence type="predicted"/>
<dbReference type="STRING" id="402384.HM131_13620"/>